<feature type="compositionally biased region" description="Low complexity" evidence="1">
    <location>
        <begin position="45"/>
        <end position="59"/>
    </location>
</feature>
<keyword evidence="3" id="KW-1185">Reference proteome</keyword>
<dbReference type="AlphaFoldDB" id="A0A9W7SXW3"/>
<sequence length="404" mass="45674">MLKDELAPPPTEPSPTRKLWHDVWTSVSIAKRQRTMPPSRRAGKSAAYASPPASTADSSVDPGESASRSAGSTVTLRSRGFEDAILVPRRIVVLSRRGRAVLRAHQHFGLPILNHNQLPDELRHARVWVDPDSARDIADEYFALNQESYNEDEFAQLALEMLLHNESRADKERGERKPRAERLLKPTCKPSGDGLWDVPPIFDSDHSARYNWDVRADATYCIQKRSFNPDYMPFIESTVHMGRHGSVTCPYLTIEFKRSDEDDVQAQRQALAAGSMALYNRYCLHARARNENREQASSLAHIRHYAMTACGHMMTVYVIQPVERREDELHAGDAVDSWGGCNMELLMALNMRQEAAVKFTIEWVNAIHFWGLTSHLRSCENDIKILLQQIMEVDTSGLVDLSVG</sequence>
<comment type="caution">
    <text evidence="2">The sequence shown here is derived from an EMBL/GenBank/DDBJ whole genome shotgun (WGS) entry which is preliminary data.</text>
</comment>
<reference evidence="2 3" key="2">
    <citation type="journal article" date="2021" name="Curr. Genet.">
        <title>Genetic response to nitrogen starvation in the aggressive Eucalyptus foliar pathogen Teratosphaeria destructans.</title>
        <authorList>
            <person name="Havenga M."/>
            <person name="Wingfield B.D."/>
            <person name="Wingfield M.J."/>
            <person name="Dreyer L.L."/>
            <person name="Roets F."/>
            <person name="Aylward J."/>
        </authorList>
    </citation>
    <scope>NUCLEOTIDE SEQUENCE [LARGE SCALE GENOMIC DNA]</scope>
    <source>
        <strain evidence="2">CMW44962</strain>
    </source>
</reference>
<gene>
    <name evidence="2" type="ORF">Tdes44962_MAKER07950</name>
</gene>
<evidence type="ECO:0000313" key="2">
    <source>
        <dbReference type="EMBL" id="KAH9840404.1"/>
    </source>
</evidence>
<feature type="region of interest" description="Disordered" evidence="1">
    <location>
        <begin position="30"/>
        <end position="74"/>
    </location>
</feature>
<protein>
    <submittedName>
        <fullName evidence="2">Uncharacterized protein</fullName>
    </submittedName>
</protein>
<name>A0A9W7SXW3_9PEZI</name>
<proteinExistence type="predicted"/>
<dbReference type="EMBL" id="RIBY02000569">
    <property type="protein sequence ID" value="KAH9840404.1"/>
    <property type="molecule type" value="Genomic_DNA"/>
</dbReference>
<organism evidence="2 3">
    <name type="scientific">Teratosphaeria destructans</name>
    <dbReference type="NCBI Taxonomy" id="418781"/>
    <lineage>
        <taxon>Eukaryota</taxon>
        <taxon>Fungi</taxon>
        <taxon>Dikarya</taxon>
        <taxon>Ascomycota</taxon>
        <taxon>Pezizomycotina</taxon>
        <taxon>Dothideomycetes</taxon>
        <taxon>Dothideomycetidae</taxon>
        <taxon>Mycosphaerellales</taxon>
        <taxon>Teratosphaeriaceae</taxon>
        <taxon>Teratosphaeria</taxon>
    </lineage>
</organism>
<dbReference type="Proteomes" id="UP001138500">
    <property type="component" value="Unassembled WGS sequence"/>
</dbReference>
<dbReference type="OrthoDB" id="3899887at2759"/>
<evidence type="ECO:0000313" key="3">
    <source>
        <dbReference type="Proteomes" id="UP001138500"/>
    </source>
</evidence>
<evidence type="ECO:0000256" key="1">
    <source>
        <dbReference type="SAM" id="MobiDB-lite"/>
    </source>
</evidence>
<accession>A0A9W7SXW3</accession>
<reference evidence="2 3" key="1">
    <citation type="journal article" date="2018" name="IMA Fungus">
        <title>IMA Genome-F 10: Nine draft genome sequences of Claviceps purpurea s.lat., including C. arundinis, C. humidiphila, and C. cf. spartinae, pseudomolecules for the pitch canker pathogen Fusarium circinatum, draft genome of Davidsoniella eucalypti, Grosmannia galeiformis, Quambalaria eucalypti, and Teratosphaeria destructans.</title>
        <authorList>
            <person name="Wingfield B.D."/>
            <person name="Liu M."/>
            <person name="Nguyen H.D."/>
            <person name="Lane F.A."/>
            <person name="Morgan S.W."/>
            <person name="De Vos L."/>
            <person name="Wilken P.M."/>
            <person name="Duong T.A."/>
            <person name="Aylward J."/>
            <person name="Coetzee M.P."/>
            <person name="Dadej K."/>
            <person name="De Beer Z.W."/>
            <person name="Findlay W."/>
            <person name="Havenga M."/>
            <person name="Kolarik M."/>
            <person name="Menzies J.G."/>
            <person name="Naidoo K."/>
            <person name="Pochopski O."/>
            <person name="Shoukouhi P."/>
            <person name="Santana Q.C."/>
            <person name="Seifert K.A."/>
            <person name="Soal N."/>
            <person name="Steenkamp E.T."/>
            <person name="Tatham C.T."/>
            <person name="van der Nest M.A."/>
            <person name="Wingfield M.J."/>
        </authorList>
    </citation>
    <scope>NUCLEOTIDE SEQUENCE [LARGE SCALE GENOMIC DNA]</scope>
    <source>
        <strain evidence="2">CMW44962</strain>
    </source>
</reference>